<dbReference type="Gene3D" id="3.30.9.10">
    <property type="entry name" value="D-Amino Acid Oxidase, subunit A, domain 2"/>
    <property type="match status" value="1"/>
</dbReference>
<keyword evidence="3" id="KW-0285">Flavoprotein</keyword>
<sequence length="313" mass="32802">MTVVGAGVIGLNCGWQLAQAGHRVRIVAEKPPAESTSAVAAALWYPYRAYPREQVTRWSARTYQALTGLADQPGNGVRLRRGRELFRKPAADPWWIEAVPELERVPPAELPPSYVDGFALTVPVVDMPLHLAWLVDRLVDAGVTIEPGRVDALGDLAGSADVVVNCAGLGAGALVPDAEVTPVRGQVVVVAQFGLTEWLLDQADEEQLTYVVPREDTVVLGGTAQEGEDGIVPVPATARSIVRRCAELVPAVAGATVLAHRVGLRPARPAVRLAAETPGGGCPVVHCYGHGGAGVTLAYGCAEEVVSLVGSLG</sequence>
<dbReference type="GO" id="GO:0005737">
    <property type="term" value="C:cytoplasm"/>
    <property type="evidence" value="ECO:0007669"/>
    <property type="project" value="TreeGrafter"/>
</dbReference>
<dbReference type="EC" id="1.4.3.3" evidence="6"/>
<dbReference type="GO" id="GO:0003884">
    <property type="term" value="F:D-amino-acid oxidase activity"/>
    <property type="evidence" value="ECO:0007669"/>
    <property type="project" value="UniProtKB-EC"/>
</dbReference>
<accession>A0A8J3QXF1</accession>
<feature type="binding site" evidence="9">
    <location>
        <begin position="291"/>
        <end position="296"/>
    </location>
    <ligand>
        <name>FAD</name>
        <dbReference type="ChEBI" id="CHEBI:57692"/>
    </ligand>
</feature>
<dbReference type="SUPFAM" id="SSF51971">
    <property type="entry name" value="Nucleotide-binding domain"/>
    <property type="match status" value="1"/>
</dbReference>
<dbReference type="GO" id="GO:0019478">
    <property type="term" value="P:D-amino acid catabolic process"/>
    <property type="evidence" value="ECO:0007669"/>
    <property type="project" value="TreeGrafter"/>
</dbReference>
<dbReference type="PANTHER" id="PTHR11530:SF11">
    <property type="entry name" value="D-ASPARTATE OXIDASE"/>
    <property type="match status" value="1"/>
</dbReference>
<feature type="binding site" evidence="9">
    <location>
        <position position="150"/>
    </location>
    <ligand>
        <name>FAD</name>
        <dbReference type="ChEBI" id="CHEBI:57692"/>
    </ligand>
</feature>
<evidence type="ECO:0000256" key="8">
    <source>
        <dbReference type="ARBA" id="ARBA00049547"/>
    </source>
</evidence>
<evidence type="ECO:0000256" key="5">
    <source>
        <dbReference type="ARBA" id="ARBA00023002"/>
    </source>
</evidence>
<dbReference type="EMBL" id="BONZ01000056">
    <property type="protein sequence ID" value="GIH17588.1"/>
    <property type="molecule type" value="Genomic_DNA"/>
</dbReference>
<evidence type="ECO:0000256" key="3">
    <source>
        <dbReference type="ARBA" id="ARBA00022630"/>
    </source>
</evidence>
<dbReference type="InterPro" id="IPR023209">
    <property type="entry name" value="DAO"/>
</dbReference>
<comment type="catalytic activity">
    <reaction evidence="8">
        <text>a D-alpha-amino acid + O2 + H2O = a 2-oxocarboxylate + H2O2 + NH4(+)</text>
        <dbReference type="Rhea" id="RHEA:21816"/>
        <dbReference type="ChEBI" id="CHEBI:15377"/>
        <dbReference type="ChEBI" id="CHEBI:15379"/>
        <dbReference type="ChEBI" id="CHEBI:16240"/>
        <dbReference type="ChEBI" id="CHEBI:28938"/>
        <dbReference type="ChEBI" id="CHEBI:35179"/>
        <dbReference type="ChEBI" id="CHEBI:59871"/>
        <dbReference type="EC" id="1.4.3.3"/>
    </reaction>
    <physiologicalReaction direction="left-to-right" evidence="8">
        <dbReference type="Rhea" id="RHEA:21817"/>
    </physiologicalReaction>
</comment>
<evidence type="ECO:0000256" key="7">
    <source>
        <dbReference type="ARBA" id="ARBA00039751"/>
    </source>
</evidence>
<feature type="binding site" evidence="9">
    <location>
        <position position="265"/>
    </location>
    <ligand>
        <name>D-dopa</name>
        <dbReference type="ChEBI" id="CHEBI:149689"/>
    </ligand>
</feature>
<organism evidence="11 12">
    <name type="scientific">Rugosimonospora africana</name>
    <dbReference type="NCBI Taxonomy" id="556532"/>
    <lineage>
        <taxon>Bacteria</taxon>
        <taxon>Bacillati</taxon>
        <taxon>Actinomycetota</taxon>
        <taxon>Actinomycetes</taxon>
        <taxon>Micromonosporales</taxon>
        <taxon>Micromonosporaceae</taxon>
        <taxon>Rugosimonospora</taxon>
    </lineage>
</organism>
<protein>
    <recommendedName>
        <fullName evidence="7">D-amino-acid oxidase</fullName>
        <ecNumber evidence="6">1.4.3.3</ecNumber>
    </recommendedName>
</protein>
<dbReference type="Pfam" id="PF01266">
    <property type="entry name" value="DAO"/>
    <property type="match status" value="1"/>
</dbReference>
<dbReference type="Gene3D" id="3.40.50.720">
    <property type="entry name" value="NAD(P)-binding Rossmann-like Domain"/>
    <property type="match status" value="1"/>
</dbReference>
<feature type="binding site" evidence="9">
    <location>
        <begin position="41"/>
        <end position="43"/>
    </location>
    <ligand>
        <name>FAD</name>
        <dbReference type="ChEBI" id="CHEBI:57692"/>
    </ligand>
</feature>
<dbReference type="GO" id="GO:0071949">
    <property type="term" value="F:FAD binding"/>
    <property type="evidence" value="ECO:0007669"/>
    <property type="project" value="InterPro"/>
</dbReference>
<evidence type="ECO:0000259" key="10">
    <source>
        <dbReference type="Pfam" id="PF01266"/>
    </source>
</evidence>
<proteinExistence type="inferred from homology"/>
<evidence type="ECO:0000256" key="1">
    <source>
        <dbReference type="ARBA" id="ARBA00001974"/>
    </source>
</evidence>
<dbReference type="Proteomes" id="UP000642748">
    <property type="component" value="Unassembled WGS sequence"/>
</dbReference>
<comment type="similarity">
    <text evidence="2">Belongs to the DAMOX/DASOX family.</text>
</comment>
<feature type="binding site" evidence="9">
    <location>
        <position position="210"/>
    </location>
    <ligand>
        <name>D-dopa</name>
        <dbReference type="ChEBI" id="CHEBI:149689"/>
    </ligand>
</feature>
<keyword evidence="5" id="KW-0560">Oxidoreductase</keyword>
<evidence type="ECO:0000256" key="4">
    <source>
        <dbReference type="ARBA" id="ARBA00022827"/>
    </source>
</evidence>
<keyword evidence="4 9" id="KW-0274">FAD</keyword>
<evidence type="ECO:0000313" key="11">
    <source>
        <dbReference type="EMBL" id="GIH17588.1"/>
    </source>
</evidence>
<evidence type="ECO:0000256" key="9">
    <source>
        <dbReference type="PIRSR" id="PIRSR000189-1"/>
    </source>
</evidence>
<reference evidence="11" key="1">
    <citation type="submission" date="2021-01" db="EMBL/GenBank/DDBJ databases">
        <title>Whole genome shotgun sequence of Rugosimonospora africana NBRC 104875.</title>
        <authorList>
            <person name="Komaki H."/>
            <person name="Tamura T."/>
        </authorList>
    </citation>
    <scope>NUCLEOTIDE SEQUENCE</scope>
    <source>
        <strain evidence="11">NBRC 104875</strain>
    </source>
</reference>
<dbReference type="SUPFAM" id="SSF54373">
    <property type="entry name" value="FAD-linked reductases, C-terminal domain"/>
    <property type="match status" value="1"/>
</dbReference>
<comment type="caution">
    <text evidence="11">The sequence shown here is derived from an EMBL/GenBank/DDBJ whole genome shotgun (WGS) entry which is preliminary data.</text>
</comment>
<evidence type="ECO:0000256" key="2">
    <source>
        <dbReference type="ARBA" id="ARBA00006730"/>
    </source>
</evidence>
<dbReference type="AlphaFoldDB" id="A0A8J3QXF1"/>
<feature type="domain" description="FAD dependent oxidoreductase" evidence="10">
    <location>
        <begin position="2"/>
        <end position="307"/>
    </location>
</feature>
<dbReference type="PIRSF" id="PIRSF000189">
    <property type="entry name" value="D-aa_oxidase"/>
    <property type="match status" value="1"/>
</dbReference>
<keyword evidence="12" id="KW-1185">Reference proteome</keyword>
<dbReference type="PANTHER" id="PTHR11530">
    <property type="entry name" value="D-AMINO ACID OXIDASE"/>
    <property type="match status" value="1"/>
</dbReference>
<feature type="binding site" evidence="9">
    <location>
        <begin position="36"/>
        <end position="37"/>
    </location>
    <ligand>
        <name>FAD</name>
        <dbReference type="ChEBI" id="CHEBI:57692"/>
    </ligand>
</feature>
<evidence type="ECO:0000256" key="6">
    <source>
        <dbReference type="ARBA" id="ARBA00039101"/>
    </source>
</evidence>
<name>A0A8J3QXF1_9ACTN</name>
<dbReference type="InterPro" id="IPR006076">
    <property type="entry name" value="FAD-dep_OxRdtase"/>
</dbReference>
<feature type="binding site" evidence="9">
    <location>
        <position position="292"/>
    </location>
    <ligand>
        <name>D-dopa</name>
        <dbReference type="ChEBI" id="CHEBI:149689"/>
    </ligand>
</feature>
<evidence type="ECO:0000313" key="12">
    <source>
        <dbReference type="Proteomes" id="UP000642748"/>
    </source>
</evidence>
<gene>
    <name evidence="11" type="ORF">Raf01_57600</name>
</gene>
<comment type="cofactor">
    <cofactor evidence="1 9">
        <name>FAD</name>
        <dbReference type="ChEBI" id="CHEBI:57692"/>
    </cofactor>
</comment>